<keyword evidence="3" id="KW-1185">Reference proteome</keyword>
<protein>
    <submittedName>
        <fullName evidence="2">Uncharacterized protein</fullName>
    </submittedName>
</protein>
<sequence>MQPAAGRQQSAGWAGAPSTLQQLLVLLARRAALRIAPGDVVIAAELLRAVGRLDVYVQQYQQYHQQQGRHTQQQQQQHGQLGLARRRRQLQEH</sequence>
<evidence type="ECO:0000313" key="3">
    <source>
        <dbReference type="Proteomes" id="UP001244341"/>
    </source>
</evidence>
<accession>A0ABY8U0Y9</accession>
<reference evidence="2 3" key="1">
    <citation type="submission" date="2023-05" db="EMBL/GenBank/DDBJ databases">
        <title>A 100% complete, gapless, phased diploid assembly of the Scenedesmus obliquus UTEX 3031 genome.</title>
        <authorList>
            <person name="Biondi T.C."/>
            <person name="Hanschen E.R."/>
            <person name="Kwon T."/>
            <person name="Eng W."/>
            <person name="Kruse C.P.S."/>
            <person name="Koehler S.I."/>
            <person name="Kunde Y."/>
            <person name="Gleasner C.D."/>
            <person name="You Mak K.T."/>
            <person name="Polle J."/>
            <person name="Hovde B.T."/>
            <person name="Starkenburg S.R."/>
        </authorList>
    </citation>
    <scope>NUCLEOTIDE SEQUENCE [LARGE SCALE GENOMIC DNA]</scope>
    <source>
        <strain evidence="2 3">DOE0152z</strain>
    </source>
</reference>
<feature type="compositionally biased region" description="Basic residues" evidence="1">
    <location>
        <begin position="84"/>
        <end position="93"/>
    </location>
</feature>
<proteinExistence type="predicted"/>
<feature type="region of interest" description="Disordered" evidence="1">
    <location>
        <begin position="66"/>
        <end position="93"/>
    </location>
</feature>
<evidence type="ECO:0000313" key="2">
    <source>
        <dbReference type="EMBL" id="WIA14136.1"/>
    </source>
</evidence>
<gene>
    <name evidence="2" type="ORF">OEZ85_002679</name>
</gene>
<organism evidence="2 3">
    <name type="scientific">Tetradesmus obliquus</name>
    <name type="common">Green alga</name>
    <name type="synonym">Acutodesmus obliquus</name>
    <dbReference type="NCBI Taxonomy" id="3088"/>
    <lineage>
        <taxon>Eukaryota</taxon>
        <taxon>Viridiplantae</taxon>
        <taxon>Chlorophyta</taxon>
        <taxon>core chlorophytes</taxon>
        <taxon>Chlorophyceae</taxon>
        <taxon>CS clade</taxon>
        <taxon>Sphaeropleales</taxon>
        <taxon>Scenedesmaceae</taxon>
        <taxon>Tetradesmus</taxon>
    </lineage>
</organism>
<dbReference type="EMBL" id="CP126212">
    <property type="protein sequence ID" value="WIA14136.1"/>
    <property type="molecule type" value="Genomic_DNA"/>
</dbReference>
<dbReference type="Proteomes" id="UP001244341">
    <property type="component" value="Chromosome 5b"/>
</dbReference>
<evidence type="ECO:0000256" key="1">
    <source>
        <dbReference type="SAM" id="MobiDB-lite"/>
    </source>
</evidence>
<feature type="compositionally biased region" description="Low complexity" evidence="1">
    <location>
        <begin position="66"/>
        <end position="83"/>
    </location>
</feature>
<name>A0ABY8U0Y9_TETOB</name>